<accession>A0ABR6BLN0</accession>
<evidence type="ECO:0000313" key="4">
    <source>
        <dbReference type="Proteomes" id="UP000517916"/>
    </source>
</evidence>
<keyword evidence="2" id="KW-0479">Metal-binding</keyword>
<dbReference type="Gene3D" id="1.10.630.10">
    <property type="entry name" value="Cytochrome P450"/>
    <property type="match status" value="1"/>
</dbReference>
<dbReference type="EMBL" id="JACJID010000003">
    <property type="protein sequence ID" value="MBA8927808.1"/>
    <property type="molecule type" value="Genomic_DNA"/>
</dbReference>
<dbReference type="PANTHER" id="PTHR46696">
    <property type="entry name" value="P450, PUTATIVE (EUROFUNG)-RELATED"/>
    <property type="match status" value="1"/>
</dbReference>
<dbReference type="InterPro" id="IPR002397">
    <property type="entry name" value="Cyt_P450_B"/>
</dbReference>
<evidence type="ECO:0000256" key="1">
    <source>
        <dbReference type="ARBA" id="ARBA00010617"/>
    </source>
</evidence>
<dbReference type="CDD" id="cd11030">
    <property type="entry name" value="CYP105-like"/>
    <property type="match status" value="1"/>
</dbReference>
<dbReference type="InterPro" id="IPR036396">
    <property type="entry name" value="Cyt_P450_sf"/>
</dbReference>
<dbReference type="PANTHER" id="PTHR46696:SF1">
    <property type="entry name" value="CYTOCHROME P450 YJIB-RELATED"/>
    <property type="match status" value="1"/>
</dbReference>
<dbReference type="PROSITE" id="PS00086">
    <property type="entry name" value="CYTOCHROME_P450"/>
    <property type="match status" value="1"/>
</dbReference>
<proteinExistence type="inferred from homology"/>
<name>A0ABR6BLN0_9PSEU</name>
<dbReference type="InterPro" id="IPR017972">
    <property type="entry name" value="Cyt_P450_CS"/>
</dbReference>
<evidence type="ECO:0000256" key="2">
    <source>
        <dbReference type="RuleBase" id="RU000461"/>
    </source>
</evidence>
<dbReference type="Pfam" id="PF00067">
    <property type="entry name" value="p450"/>
    <property type="match status" value="1"/>
</dbReference>
<keyword evidence="2" id="KW-0560">Oxidoreductase</keyword>
<dbReference type="SUPFAM" id="SSF48264">
    <property type="entry name" value="Cytochrome P450"/>
    <property type="match status" value="1"/>
</dbReference>
<dbReference type="PRINTS" id="PR00359">
    <property type="entry name" value="BP450"/>
</dbReference>
<dbReference type="PRINTS" id="PR00385">
    <property type="entry name" value="P450"/>
</dbReference>
<dbReference type="RefSeq" id="WP_182838500.1">
    <property type="nucleotide sequence ID" value="NZ_BAAABQ010000025.1"/>
</dbReference>
<keyword evidence="2" id="KW-0503">Monooxygenase</keyword>
<reference evidence="3 4" key="1">
    <citation type="submission" date="2020-08" db="EMBL/GenBank/DDBJ databases">
        <title>Genomic Encyclopedia of Archaeal and Bacterial Type Strains, Phase II (KMG-II): from individual species to whole genera.</title>
        <authorList>
            <person name="Goeker M."/>
        </authorList>
    </citation>
    <scope>NUCLEOTIDE SEQUENCE [LARGE SCALE GENOMIC DNA]</scope>
    <source>
        <strain evidence="3 4">DSM 43850</strain>
    </source>
</reference>
<evidence type="ECO:0000313" key="3">
    <source>
        <dbReference type="EMBL" id="MBA8927808.1"/>
    </source>
</evidence>
<organism evidence="3 4">
    <name type="scientific">Kutzneria viridogrisea</name>
    <dbReference type="NCBI Taxonomy" id="47990"/>
    <lineage>
        <taxon>Bacteria</taxon>
        <taxon>Bacillati</taxon>
        <taxon>Actinomycetota</taxon>
        <taxon>Actinomycetes</taxon>
        <taxon>Pseudonocardiales</taxon>
        <taxon>Pseudonocardiaceae</taxon>
        <taxon>Kutzneria</taxon>
    </lineage>
</organism>
<dbReference type="Proteomes" id="UP000517916">
    <property type="component" value="Unassembled WGS sequence"/>
</dbReference>
<keyword evidence="4" id="KW-1185">Reference proteome</keyword>
<comment type="caution">
    <text evidence="3">The sequence shown here is derived from an EMBL/GenBank/DDBJ whole genome shotgun (WGS) entry which is preliminary data.</text>
</comment>
<protein>
    <submittedName>
        <fullName evidence="3">Cytochrome P450</fullName>
    </submittedName>
</protein>
<keyword evidence="2" id="KW-0349">Heme</keyword>
<sequence>MTNAEAPAFPMRRACPYSEPAEYAKLRTDQPVSQVTLATGRRAWIVARYEDVRKLLLDPRVSSDQAKPGFPHHVHIPEEMLAHLSIPLAGMDAPVHTAQRRMVLPEFTVARMRALRPRIQELVDELVDAMLAGERPVDLVRALATPVPSQVICEMLGVPYADRHIFETVTELILDHNTAPQDRAAADGQLVAHLDKLVTAAEADPGDNLLGRMIVKNRETPVFDHAGMVGLIRILLIAGHETTANMVSLSVFALLDRPELLAQLREDPDLTPKAVEELMRFFSISDHVTCRVATEDLEIDGVLIRAGEGVIALNGSANHDESVFTDPDEVDFHREARHHVAFGYGIHQCIGQNLARLELEIVLNTLIARLPGLRFAVPPEELSFKYDGVIYGMHSLPVTW</sequence>
<dbReference type="InterPro" id="IPR001128">
    <property type="entry name" value="Cyt_P450"/>
</dbReference>
<gene>
    <name evidence="3" type="ORF">BC739_005014</name>
</gene>
<keyword evidence="2" id="KW-0408">Iron</keyword>
<comment type="similarity">
    <text evidence="1 2">Belongs to the cytochrome P450 family.</text>
</comment>